<gene>
    <name evidence="10" type="ORF">DNHGIG_26810</name>
</gene>
<evidence type="ECO:0000259" key="9">
    <source>
        <dbReference type="Pfam" id="PF25198"/>
    </source>
</evidence>
<evidence type="ECO:0000259" key="8">
    <source>
        <dbReference type="Pfam" id="PF05504"/>
    </source>
</evidence>
<evidence type="ECO:0000256" key="2">
    <source>
        <dbReference type="ARBA" id="ARBA00007886"/>
    </source>
</evidence>
<reference evidence="10" key="1">
    <citation type="journal article" date="2023" name="Int. J. Syst. Evol. Microbiol.">
        <title>Collibacillus ludicampi gen. nov., sp. nov., a new soil bacterium of the family Alicyclobacillaceae.</title>
        <authorList>
            <person name="Jojima T."/>
            <person name="Ioku Y."/>
            <person name="Fukuta Y."/>
            <person name="Shirasaka N."/>
            <person name="Matsumura Y."/>
            <person name="Mori M."/>
        </authorList>
    </citation>
    <scope>NUCLEOTIDE SEQUENCE</scope>
    <source>
        <strain evidence="10">TP075</strain>
    </source>
</reference>
<dbReference type="AlphaFoldDB" id="A0AAV4LH35"/>
<keyword evidence="4" id="KW-0732">Signal</keyword>
<proteinExistence type="inferred from homology"/>
<keyword evidence="5" id="KW-0472">Membrane</keyword>
<evidence type="ECO:0000256" key="3">
    <source>
        <dbReference type="ARBA" id="ARBA00022544"/>
    </source>
</evidence>
<dbReference type="PANTHER" id="PTHR35789">
    <property type="entry name" value="SPORE GERMINATION PROTEIN B3"/>
    <property type="match status" value="1"/>
</dbReference>
<evidence type="ECO:0000256" key="6">
    <source>
        <dbReference type="ARBA" id="ARBA00023139"/>
    </source>
</evidence>
<keyword evidence="7" id="KW-0449">Lipoprotein</keyword>
<keyword evidence="11" id="KW-1185">Reference proteome</keyword>
<comment type="similarity">
    <text evidence="2">Belongs to the GerABKC lipoprotein family.</text>
</comment>
<dbReference type="Pfam" id="PF25198">
    <property type="entry name" value="Spore_GerAC_N"/>
    <property type="match status" value="1"/>
</dbReference>
<evidence type="ECO:0000256" key="1">
    <source>
        <dbReference type="ARBA" id="ARBA00004635"/>
    </source>
</evidence>
<comment type="subcellular location">
    <subcellularLocation>
        <location evidence="1">Membrane</location>
        <topology evidence="1">Lipid-anchor</topology>
    </subcellularLocation>
</comment>
<dbReference type="InterPro" id="IPR046953">
    <property type="entry name" value="Spore_GerAC-like_C"/>
</dbReference>
<dbReference type="NCBIfam" id="TIGR02887">
    <property type="entry name" value="spore_ger_x_C"/>
    <property type="match status" value="1"/>
</dbReference>
<accession>A0AAV4LH35</accession>
<keyword evidence="3" id="KW-0309">Germination</keyword>
<evidence type="ECO:0000256" key="5">
    <source>
        <dbReference type="ARBA" id="ARBA00023136"/>
    </source>
</evidence>
<feature type="domain" description="Spore germination protein N-terminal" evidence="9">
    <location>
        <begin position="53"/>
        <end position="228"/>
    </location>
</feature>
<evidence type="ECO:0000256" key="7">
    <source>
        <dbReference type="ARBA" id="ARBA00023288"/>
    </source>
</evidence>
<dbReference type="EMBL" id="BOQE01000001">
    <property type="protein sequence ID" value="GIM47132.1"/>
    <property type="molecule type" value="Genomic_DNA"/>
</dbReference>
<sequence length="417" mass="47267">MGDSANDFMHEEIILHKSWGTLSTMSLERNSRMRSLSLPLFILILVYLTGCWNRVEINDLAIESMLGVDLADRRQIRIIAQIVNPPLLTDSSPGDPRDRETGQAYFVLTQEGSNPSECSSKLQEKLSRQFIVAHRRVVIIGDKLARSGIQNVLDHLSRDPGTRLDTFILVADHMEASRLLSTPDYLEKMPSEAVREIEHSNTGLAIDMKDFLLMCATEGTAPVAATIRATRKGFELSGTAVFRDYKLIGYLNDEQTRALMWLRDEMKKGVVTIDSPGTNKKISVNILRSKTKLKPSIQNGHVHMDVYILTEGNISENNSNLNLFNPKNIEKIEQQTADQIRACIGQTIGFAQKQLQADIFKFGQIVYKKLPNEWETLRYRWGEEFPKTEVTLHIKVNIRQIGMLGQGLELKEEEIQK</sequence>
<dbReference type="InterPro" id="IPR008844">
    <property type="entry name" value="Spore_GerAC-like"/>
</dbReference>
<keyword evidence="6" id="KW-0564">Palmitate</keyword>
<name>A0AAV4LH35_9BACL</name>
<evidence type="ECO:0000313" key="11">
    <source>
        <dbReference type="Proteomes" id="UP001057291"/>
    </source>
</evidence>
<comment type="caution">
    <text evidence="10">The sequence shown here is derived from an EMBL/GenBank/DDBJ whole genome shotgun (WGS) entry which is preliminary data.</text>
</comment>
<dbReference type="Proteomes" id="UP001057291">
    <property type="component" value="Unassembled WGS sequence"/>
</dbReference>
<dbReference type="GO" id="GO:0009847">
    <property type="term" value="P:spore germination"/>
    <property type="evidence" value="ECO:0007669"/>
    <property type="project" value="InterPro"/>
</dbReference>
<dbReference type="PANTHER" id="PTHR35789:SF1">
    <property type="entry name" value="SPORE GERMINATION PROTEIN B3"/>
    <property type="match status" value="1"/>
</dbReference>
<dbReference type="InterPro" id="IPR038501">
    <property type="entry name" value="Spore_GerAC_C_sf"/>
</dbReference>
<evidence type="ECO:0008006" key="12">
    <source>
        <dbReference type="Google" id="ProtNLM"/>
    </source>
</evidence>
<organism evidence="10 11">
    <name type="scientific">Collibacillus ludicampi</name>
    <dbReference type="NCBI Taxonomy" id="2771369"/>
    <lineage>
        <taxon>Bacteria</taxon>
        <taxon>Bacillati</taxon>
        <taxon>Bacillota</taxon>
        <taxon>Bacilli</taxon>
        <taxon>Bacillales</taxon>
        <taxon>Alicyclobacillaceae</taxon>
        <taxon>Collibacillus</taxon>
    </lineage>
</organism>
<dbReference type="Gene3D" id="3.30.300.210">
    <property type="entry name" value="Nutrient germinant receptor protein C, domain 3"/>
    <property type="match status" value="1"/>
</dbReference>
<dbReference type="Pfam" id="PF05504">
    <property type="entry name" value="Spore_GerAC"/>
    <property type="match status" value="1"/>
</dbReference>
<evidence type="ECO:0000313" key="10">
    <source>
        <dbReference type="EMBL" id="GIM47132.1"/>
    </source>
</evidence>
<protein>
    <recommendedName>
        <fullName evidence="12">Ger(X)C family spore germination protein</fullName>
    </recommendedName>
</protein>
<dbReference type="GO" id="GO:0016020">
    <property type="term" value="C:membrane"/>
    <property type="evidence" value="ECO:0007669"/>
    <property type="project" value="UniProtKB-SubCell"/>
</dbReference>
<dbReference type="InterPro" id="IPR057336">
    <property type="entry name" value="GerAC_N"/>
</dbReference>
<evidence type="ECO:0000256" key="4">
    <source>
        <dbReference type="ARBA" id="ARBA00022729"/>
    </source>
</evidence>
<feature type="domain" description="Spore germination GerAC-like C-terminal" evidence="8">
    <location>
        <begin position="237"/>
        <end position="402"/>
    </location>
</feature>